<evidence type="ECO:0000256" key="3">
    <source>
        <dbReference type="ARBA" id="ARBA00022692"/>
    </source>
</evidence>
<feature type="compositionally biased region" description="Basic and acidic residues" evidence="8">
    <location>
        <begin position="978"/>
        <end position="988"/>
    </location>
</feature>
<evidence type="ECO:0000256" key="8">
    <source>
        <dbReference type="SAM" id="MobiDB-lite"/>
    </source>
</evidence>
<dbReference type="InterPro" id="IPR052192">
    <property type="entry name" value="Insect_Ionotropic_Sensory_Rcpt"/>
</dbReference>
<feature type="compositionally biased region" description="Basic and acidic residues" evidence="8">
    <location>
        <begin position="957"/>
        <end position="967"/>
    </location>
</feature>
<evidence type="ECO:0000256" key="4">
    <source>
        <dbReference type="ARBA" id="ARBA00022989"/>
    </source>
</evidence>
<feature type="non-terminal residue" evidence="9">
    <location>
        <position position="1004"/>
    </location>
</feature>
<accession>A0AAE1LQE4</accession>
<feature type="compositionally biased region" description="Basic and acidic residues" evidence="8">
    <location>
        <begin position="797"/>
        <end position="835"/>
    </location>
</feature>
<evidence type="ECO:0000256" key="7">
    <source>
        <dbReference type="ARBA" id="ARBA00023180"/>
    </source>
</evidence>
<protein>
    <submittedName>
        <fullName evidence="9">BUD13-like protein</fullName>
    </submittedName>
</protein>
<evidence type="ECO:0000313" key="9">
    <source>
        <dbReference type="EMBL" id="KAK3928776.1"/>
    </source>
</evidence>
<keyword evidence="10" id="KW-1185">Reference proteome</keyword>
<dbReference type="GO" id="GO:0005886">
    <property type="term" value="C:plasma membrane"/>
    <property type="evidence" value="ECO:0007669"/>
    <property type="project" value="UniProtKB-SubCell"/>
</dbReference>
<feature type="compositionally biased region" description="Basic and acidic residues" evidence="8">
    <location>
        <begin position="912"/>
        <end position="922"/>
    </location>
</feature>
<feature type="compositionally biased region" description="Basic and acidic residues" evidence="8">
    <location>
        <begin position="934"/>
        <end position="944"/>
    </location>
</feature>
<dbReference type="Proteomes" id="UP001219518">
    <property type="component" value="Unassembled WGS sequence"/>
</dbReference>
<keyword evidence="5" id="KW-0472">Membrane</keyword>
<evidence type="ECO:0000313" key="10">
    <source>
        <dbReference type="Proteomes" id="UP001219518"/>
    </source>
</evidence>
<dbReference type="EMBL" id="JAHWGI010001354">
    <property type="protein sequence ID" value="KAK3928776.1"/>
    <property type="molecule type" value="Genomic_DNA"/>
</dbReference>
<feature type="region of interest" description="Disordered" evidence="8">
    <location>
        <begin position="1"/>
        <end position="54"/>
    </location>
</feature>
<sequence>LPYLSLTSPTCPYLTGAPEPGAPGHGHAEDKKGPAQHSSTAARDGDGRDGTETTPVTSLRVEAAEEGRACVQSEQQHEAARQKLCGCSVLTYVLSVLLTTAYLAPRPKSKTATKSGMVFEIQEGFETRCRAWPGRPPYTIIPQQVLAVLAEVLAEVLAASASGPLLPLGEHQRGCLAGSFLAHVLAPHKHLLLVQANGHVLCREAFDRLHRRHNGTVEIFYNESHAYDHEEAEVVVLLLASAAVGDLERLLRTTARVRRSIPVLAVLAVADPEAAAADADLVARSLTLDRWWAVTVALQAPDAEGAGASLHVYTSALSPRAGARCTRSWSPPALASVWRPDAPRLLPSLLAPTVPADLRGCVMYLAYVFSPPYVFRPDDDDSVPSAGTDFILAELLARASNATLVILHDPDYIRARIDYAERIQESTAKCTAADSRLSSENALAPRSLSHSWGPAWPLPSPAYGTASTLGNGSADMVVGGLYPHVRLMQRFSYSEYYSYNTIRCFTLRTRALPSWQYPFRVMTIETWCALLTTAVVLVGAMHQANGKGLTANAMTVVGVLWEGNPAPRSARGRIALYVFLWSLFCLHISPAYRAALATANVRSLTEPGVRDLKDVKRVFMQASDMQERLKNYPHLNRLASQVDICRNPFNCSDYLLLDPYSSALIMTSSTYRFYSGTLFMDVNGRPLLREHPLSLASFKISVLMEDDSPLSTAINRLTRAVVQAGLVRKWLKDYQYVYERRVSTFSGGARGRQRLQTALPKPLNASHILAPLTLLAAGLVGSLVAFLYELAEAPEDREEHERDTSRRAFRLPPDRDQDSLPVPRKDRDERDRDNFRIPLTSPPVKPEDLEEQSRGSSSTPLRSPPVPPEDREEYDHDNSWRPARSPPVPPEDRQEHDRDNSWWPPRSPPVPPEDRQEHDRDNSWWPPRSPPVPPEDRQEHDRDNSWWPPRSQPVPPENREEHDHDNSWRPPRSPPGPLEDREEHDQDSSWRPPSRSPPVPLGDR</sequence>
<name>A0AAE1LQE4_9NEOP</name>
<keyword evidence="3" id="KW-0812">Transmembrane</keyword>
<evidence type="ECO:0000256" key="2">
    <source>
        <dbReference type="ARBA" id="ARBA00022475"/>
    </source>
</evidence>
<dbReference type="AlphaFoldDB" id="A0AAE1LQE4"/>
<comment type="caution">
    <text evidence="9">The sequence shown here is derived from an EMBL/GenBank/DDBJ whole genome shotgun (WGS) entry which is preliminary data.</text>
</comment>
<organism evidence="9 10">
    <name type="scientific">Frankliniella fusca</name>
    <dbReference type="NCBI Taxonomy" id="407009"/>
    <lineage>
        <taxon>Eukaryota</taxon>
        <taxon>Metazoa</taxon>
        <taxon>Ecdysozoa</taxon>
        <taxon>Arthropoda</taxon>
        <taxon>Hexapoda</taxon>
        <taxon>Insecta</taxon>
        <taxon>Pterygota</taxon>
        <taxon>Neoptera</taxon>
        <taxon>Paraneoptera</taxon>
        <taxon>Thysanoptera</taxon>
        <taxon>Terebrantia</taxon>
        <taxon>Thripoidea</taxon>
        <taxon>Thripidae</taxon>
        <taxon>Frankliniella</taxon>
    </lineage>
</organism>
<keyword evidence="7" id="KW-0325">Glycoprotein</keyword>
<keyword evidence="4" id="KW-1133">Transmembrane helix</keyword>
<evidence type="ECO:0000256" key="1">
    <source>
        <dbReference type="ARBA" id="ARBA00004651"/>
    </source>
</evidence>
<feature type="compositionally biased region" description="Basic and acidic residues" evidence="8">
    <location>
        <begin position="890"/>
        <end position="900"/>
    </location>
</feature>
<keyword evidence="2" id="KW-1003">Cell membrane</keyword>
<evidence type="ECO:0000256" key="6">
    <source>
        <dbReference type="ARBA" id="ARBA00023170"/>
    </source>
</evidence>
<feature type="region of interest" description="Disordered" evidence="8">
    <location>
        <begin position="794"/>
        <end position="1004"/>
    </location>
</feature>
<comment type="subcellular location">
    <subcellularLocation>
        <location evidence="1">Cell membrane</location>
        <topology evidence="1">Multi-pass membrane protein</topology>
    </subcellularLocation>
</comment>
<keyword evidence="6" id="KW-0675">Receptor</keyword>
<reference evidence="9" key="2">
    <citation type="journal article" date="2023" name="BMC Genomics">
        <title>Pest status, molecular evolution, and epigenetic factors derived from the genome assembly of Frankliniella fusca, a thysanopteran phytovirus vector.</title>
        <authorList>
            <person name="Catto M.A."/>
            <person name="Labadie P.E."/>
            <person name="Jacobson A.L."/>
            <person name="Kennedy G.G."/>
            <person name="Srinivasan R."/>
            <person name="Hunt B.G."/>
        </authorList>
    </citation>
    <scope>NUCLEOTIDE SEQUENCE</scope>
    <source>
        <strain evidence="9">PL_HMW_Pooled</strain>
    </source>
</reference>
<reference evidence="9" key="1">
    <citation type="submission" date="2021-07" db="EMBL/GenBank/DDBJ databases">
        <authorList>
            <person name="Catto M.A."/>
            <person name="Jacobson A."/>
            <person name="Kennedy G."/>
            <person name="Labadie P."/>
            <person name="Hunt B.G."/>
            <person name="Srinivasan R."/>
        </authorList>
    </citation>
    <scope>NUCLEOTIDE SEQUENCE</scope>
    <source>
        <strain evidence="9">PL_HMW_Pooled</strain>
        <tissue evidence="9">Head</tissue>
    </source>
</reference>
<gene>
    <name evidence="9" type="ORF">KUF71_016999</name>
</gene>
<dbReference type="PANTHER" id="PTHR42643">
    <property type="entry name" value="IONOTROPIC RECEPTOR 20A-RELATED"/>
    <property type="match status" value="1"/>
</dbReference>
<evidence type="ECO:0000256" key="5">
    <source>
        <dbReference type="ARBA" id="ARBA00023136"/>
    </source>
</evidence>
<feature type="compositionally biased region" description="Polar residues" evidence="8">
    <location>
        <begin position="1"/>
        <end position="10"/>
    </location>
</feature>
<feature type="compositionally biased region" description="Pro residues" evidence="8">
    <location>
        <begin position="994"/>
        <end position="1004"/>
    </location>
</feature>
<dbReference type="PANTHER" id="PTHR42643:SF38">
    <property type="entry name" value="IONOTROPIC RECEPTOR 100A"/>
    <property type="match status" value="1"/>
</dbReference>
<proteinExistence type="predicted"/>